<accession>A0A1F8FSS9</accession>
<proteinExistence type="predicted"/>
<dbReference type="SUPFAM" id="SSF55909">
    <property type="entry name" value="Pentein"/>
    <property type="match status" value="1"/>
</dbReference>
<evidence type="ECO:0000313" key="2">
    <source>
        <dbReference type="Proteomes" id="UP000176581"/>
    </source>
</evidence>
<dbReference type="Gene3D" id="3.75.10.10">
    <property type="entry name" value="L-arginine/glycine Amidinotransferase, Chain A"/>
    <property type="match status" value="1"/>
</dbReference>
<dbReference type="GO" id="GO:0016990">
    <property type="term" value="F:arginine deiminase activity"/>
    <property type="evidence" value="ECO:0007669"/>
    <property type="project" value="TreeGrafter"/>
</dbReference>
<dbReference type="PANTHER" id="PTHR47271:SF2">
    <property type="entry name" value="ARGININE DEIMINASE"/>
    <property type="match status" value="1"/>
</dbReference>
<dbReference type="Proteomes" id="UP000176581">
    <property type="component" value="Unassembled WGS sequence"/>
</dbReference>
<evidence type="ECO:0008006" key="3">
    <source>
        <dbReference type="Google" id="ProtNLM"/>
    </source>
</evidence>
<name>A0A1F8FSS9_9BACT</name>
<dbReference type="EMBL" id="MGJV01000007">
    <property type="protein sequence ID" value="OGN15770.1"/>
    <property type="molecule type" value="Genomic_DNA"/>
</dbReference>
<comment type="caution">
    <text evidence="1">The sequence shown here is derived from an EMBL/GenBank/DDBJ whole genome shotgun (WGS) entry which is preliminary data.</text>
</comment>
<gene>
    <name evidence="1" type="ORF">A3J47_00120</name>
</gene>
<protein>
    <recommendedName>
        <fullName evidence="3">Amidinotransferase</fullName>
    </recommendedName>
</protein>
<dbReference type="Pfam" id="PF19420">
    <property type="entry name" value="DDAH_eukar"/>
    <property type="match status" value="1"/>
</dbReference>
<reference evidence="1 2" key="1">
    <citation type="journal article" date="2016" name="Nat. Commun.">
        <title>Thousands of microbial genomes shed light on interconnected biogeochemical processes in an aquifer system.</title>
        <authorList>
            <person name="Anantharaman K."/>
            <person name="Brown C.T."/>
            <person name="Hug L.A."/>
            <person name="Sharon I."/>
            <person name="Castelle C.J."/>
            <person name="Probst A.J."/>
            <person name="Thomas B.C."/>
            <person name="Singh A."/>
            <person name="Wilkins M.J."/>
            <person name="Karaoz U."/>
            <person name="Brodie E.L."/>
            <person name="Williams K.H."/>
            <person name="Hubbard S.S."/>
            <person name="Banfield J.F."/>
        </authorList>
    </citation>
    <scope>NUCLEOTIDE SEQUENCE [LARGE SCALE GENOMIC DNA]</scope>
</reference>
<dbReference type="PANTHER" id="PTHR47271">
    <property type="entry name" value="ARGININE DEIMINASE"/>
    <property type="match status" value="1"/>
</dbReference>
<sequence length="275" mass="32004">MCRPDYFDVTYTLSTNRWMNPNIRPDLNLARRQWENLYENYKKHGVKVSVMCGQPYLSDMVFVANAGLPIRSYFIITNFFHEKRQREVPFLKTFFERRGRLINLKDSITFEGQGDALFIDQQTLLVGCGIRTSKYVVDALSDVAKMIGRPIEVIMLPFRKISDYQENELIFYHLDTCLLYLSKIQTFLVYPRAFQEGTISVLREFGDIVELTRAEAESFACNSVVYHDVIFTPQIGRGRMYNFLTDSGYTVMEHDMSEFIKSGGAVKCLSLEMWD</sequence>
<dbReference type="GO" id="GO:0019546">
    <property type="term" value="P:L-arginine deiminase pathway"/>
    <property type="evidence" value="ECO:0007669"/>
    <property type="project" value="TreeGrafter"/>
</dbReference>
<evidence type="ECO:0000313" key="1">
    <source>
        <dbReference type="EMBL" id="OGN15770.1"/>
    </source>
</evidence>
<dbReference type="AlphaFoldDB" id="A0A1F8FSS9"/>
<organism evidence="1 2">
    <name type="scientific">Candidatus Yanofskybacteria bacterium RIFCSPHIGHO2_02_FULL_43_22</name>
    <dbReference type="NCBI Taxonomy" id="1802681"/>
    <lineage>
        <taxon>Bacteria</taxon>
        <taxon>Candidatus Yanofskyibacteriota</taxon>
    </lineage>
</organism>